<evidence type="ECO:0000313" key="2">
    <source>
        <dbReference type="Proteomes" id="UP001148662"/>
    </source>
</evidence>
<dbReference type="Proteomes" id="UP001148662">
    <property type="component" value="Unassembled WGS sequence"/>
</dbReference>
<reference evidence="1" key="1">
    <citation type="submission" date="2022-07" db="EMBL/GenBank/DDBJ databases">
        <title>Genome Sequence of Phlebia brevispora.</title>
        <authorList>
            <person name="Buettner E."/>
        </authorList>
    </citation>
    <scope>NUCLEOTIDE SEQUENCE</scope>
    <source>
        <strain evidence="1">MPL23</strain>
    </source>
</reference>
<proteinExistence type="predicted"/>
<protein>
    <submittedName>
        <fullName evidence="1">Uncharacterized protein</fullName>
    </submittedName>
</protein>
<sequence>MLARRHAAAREAVEDDSDSDEHHYEPTTHHIELIFLKRHDMVDLRPFSRATWSLVRDARRVPCPSLSLRLHRQLLLARLPSPPTSSLRLYSLTVTLLNPLSFPKPNKPCKDTRILCLTAATSYTRLLSPVDHPSPLTTTISTTLSLSLQLEDSGSRNPKILTLGLPRITSTTTI</sequence>
<accession>A0ACC1T3Q2</accession>
<name>A0ACC1T3Q2_9APHY</name>
<gene>
    <name evidence="1" type="ORF">NM688_g4208</name>
</gene>
<evidence type="ECO:0000313" key="1">
    <source>
        <dbReference type="EMBL" id="KAJ3552317.1"/>
    </source>
</evidence>
<keyword evidence="2" id="KW-1185">Reference proteome</keyword>
<organism evidence="1 2">
    <name type="scientific">Phlebia brevispora</name>
    <dbReference type="NCBI Taxonomy" id="194682"/>
    <lineage>
        <taxon>Eukaryota</taxon>
        <taxon>Fungi</taxon>
        <taxon>Dikarya</taxon>
        <taxon>Basidiomycota</taxon>
        <taxon>Agaricomycotina</taxon>
        <taxon>Agaricomycetes</taxon>
        <taxon>Polyporales</taxon>
        <taxon>Meruliaceae</taxon>
        <taxon>Phlebia</taxon>
    </lineage>
</organism>
<comment type="caution">
    <text evidence="1">The sequence shown here is derived from an EMBL/GenBank/DDBJ whole genome shotgun (WGS) entry which is preliminary data.</text>
</comment>
<dbReference type="EMBL" id="JANHOG010000675">
    <property type="protein sequence ID" value="KAJ3552317.1"/>
    <property type="molecule type" value="Genomic_DNA"/>
</dbReference>